<keyword evidence="5" id="KW-0092">Biotin</keyword>
<evidence type="ECO:0000256" key="7">
    <source>
        <dbReference type="PROSITE-ProRule" id="PRU00409"/>
    </source>
</evidence>
<dbReference type="PANTHER" id="PTHR18866:SF126">
    <property type="entry name" value="BIOTIN CARBOXYLASE"/>
    <property type="match status" value="1"/>
</dbReference>
<organism evidence="11 12">
    <name type="scientific">Nocardioides kongjuensis</name>
    <dbReference type="NCBI Taxonomy" id="349522"/>
    <lineage>
        <taxon>Bacteria</taxon>
        <taxon>Bacillati</taxon>
        <taxon>Actinomycetota</taxon>
        <taxon>Actinomycetes</taxon>
        <taxon>Propionibacteriales</taxon>
        <taxon>Nocardioidaceae</taxon>
        <taxon>Nocardioides</taxon>
    </lineage>
</organism>
<dbReference type="InterPro" id="IPR011761">
    <property type="entry name" value="ATP-grasp"/>
</dbReference>
<keyword evidence="4 7" id="KW-0067">ATP-binding</keyword>
<dbReference type="InterPro" id="IPR005479">
    <property type="entry name" value="CPAse_ATP-bd"/>
</dbReference>
<dbReference type="FunFam" id="3.40.50.20:FF:000010">
    <property type="entry name" value="Propionyl-CoA carboxylase subunit alpha"/>
    <property type="match status" value="1"/>
</dbReference>
<keyword evidence="2 11" id="KW-0436">Ligase</keyword>
<evidence type="ECO:0000313" key="12">
    <source>
        <dbReference type="Proteomes" id="UP000582231"/>
    </source>
</evidence>
<gene>
    <name evidence="11" type="ORF">BJ958_004073</name>
</gene>
<dbReference type="InterPro" id="IPR005481">
    <property type="entry name" value="BC-like_N"/>
</dbReference>
<dbReference type="PROSITE" id="PS50975">
    <property type="entry name" value="ATP_GRASP"/>
    <property type="match status" value="1"/>
</dbReference>
<dbReference type="InterPro" id="IPR000089">
    <property type="entry name" value="Biotin_lipoyl"/>
</dbReference>
<dbReference type="SUPFAM" id="SSF56059">
    <property type="entry name" value="Glutathione synthetase ATP-binding domain-like"/>
    <property type="match status" value="1"/>
</dbReference>
<dbReference type="Pfam" id="PF00289">
    <property type="entry name" value="Biotin_carb_N"/>
    <property type="match status" value="1"/>
</dbReference>
<dbReference type="SMART" id="SM00878">
    <property type="entry name" value="Biotin_carb_C"/>
    <property type="match status" value="1"/>
</dbReference>
<evidence type="ECO:0000313" key="11">
    <source>
        <dbReference type="EMBL" id="NYD32527.1"/>
    </source>
</evidence>
<dbReference type="InterPro" id="IPR050856">
    <property type="entry name" value="Biotin_carboxylase_complex"/>
</dbReference>
<evidence type="ECO:0000259" key="10">
    <source>
        <dbReference type="PROSITE" id="PS50979"/>
    </source>
</evidence>
<dbReference type="PROSITE" id="PS00188">
    <property type="entry name" value="BIOTIN"/>
    <property type="match status" value="1"/>
</dbReference>
<dbReference type="SUPFAM" id="SSF51246">
    <property type="entry name" value="Rudiment single hybrid motif"/>
    <property type="match status" value="1"/>
</dbReference>
<comment type="caution">
    <text evidence="11">The sequence shown here is derived from an EMBL/GenBank/DDBJ whole genome shotgun (WGS) entry which is preliminary data.</text>
</comment>
<evidence type="ECO:0000259" key="8">
    <source>
        <dbReference type="PROSITE" id="PS50968"/>
    </source>
</evidence>
<dbReference type="Pfam" id="PF00364">
    <property type="entry name" value="Biotin_lipoyl"/>
    <property type="match status" value="1"/>
</dbReference>
<dbReference type="Gene3D" id="2.40.50.100">
    <property type="match status" value="1"/>
</dbReference>
<dbReference type="FunFam" id="2.40.50.100:FF:000003">
    <property type="entry name" value="Acetyl-CoA carboxylase biotin carboxyl carrier protein"/>
    <property type="match status" value="1"/>
</dbReference>
<dbReference type="Pfam" id="PF02786">
    <property type="entry name" value="CPSase_L_D2"/>
    <property type="match status" value="1"/>
</dbReference>
<dbReference type="Proteomes" id="UP000582231">
    <property type="component" value="Unassembled WGS sequence"/>
</dbReference>
<dbReference type="EMBL" id="JACCBF010000001">
    <property type="protein sequence ID" value="NYD32527.1"/>
    <property type="molecule type" value="Genomic_DNA"/>
</dbReference>
<protein>
    <submittedName>
        <fullName evidence="11">Propionyl-CoA carboxylase alpha chain</fullName>
        <ecNumber evidence="11">6.4.1.3</ecNumber>
    </submittedName>
</protein>
<name>A0A852RGN4_9ACTN</name>
<dbReference type="PANTHER" id="PTHR18866">
    <property type="entry name" value="CARBOXYLASE:PYRUVATE/ACETYL-COA/PROPIONYL-COA CARBOXYLASE"/>
    <property type="match status" value="1"/>
</dbReference>
<dbReference type="GO" id="GO:0046872">
    <property type="term" value="F:metal ion binding"/>
    <property type="evidence" value="ECO:0007669"/>
    <property type="project" value="InterPro"/>
</dbReference>
<evidence type="ECO:0000256" key="5">
    <source>
        <dbReference type="ARBA" id="ARBA00023267"/>
    </source>
</evidence>
<dbReference type="SUPFAM" id="SSF52440">
    <property type="entry name" value="PreATP-grasp domain"/>
    <property type="match status" value="1"/>
</dbReference>
<dbReference type="RefSeq" id="WP_179728688.1">
    <property type="nucleotide sequence ID" value="NZ_BAABEF010000001.1"/>
</dbReference>
<dbReference type="EC" id="6.4.1.3" evidence="11"/>
<evidence type="ECO:0000256" key="3">
    <source>
        <dbReference type="ARBA" id="ARBA00022741"/>
    </source>
</evidence>
<dbReference type="Pfam" id="PF02785">
    <property type="entry name" value="Biotin_carb_C"/>
    <property type="match status" value="1"/>
</dbReference>
<dbReference type="CDD" id="cd06850">
    <property type="entry name" value="biotinyl_domain"/>
    <property type="match status" value="1"/>
</dbReference>
<dbReference type="Pfam" id="PF21139">
    <property type="entry name" value="BT_MCC_alpha"/>
    <property type="match status" value="1"/>
</dbReference>
<feature type="domain" description="Lipoyl-binding" evidence="8">
    <location>
        <begin position="569"/>
        <end position="644"/>
    </location>
</feature>
<evidence type="ECO:0000256" key="2">
    <source>
        <dbReference type="ARBA" id="ARBA00022598"/>
    </source>
</evidence>
<keyword evidence="3 7" id="KW-0547">Nucleotide-binding</keyword>
<feature type="domain" description="ATP-grasp" evidence="9">
    <location>
        <begin position="121"/>
        <end position="310"/>
    </location>
</feature>
<dbReference type="GO" id="GO:0004075">
    <property type="term" value="F:biotin carboxylase activity"/>
    <property type="evidence" value="ECO:0007669"/>
    <property type="project" value="UniProtKB-EC"/>
</dbReference>
<dbReference type="InterPro" id="IPR016185">
    <property type="entry name" value="PreATP-grasp_dom_sf"/>
</dbReference>
<dbReference type="InterPro" id="IPR011053">
    <property type="entry name" value="Single_hybrid_motif"/>
</dbReference>
<feature type="domain" description="Biotin carboxylation" evidence="10">
    <location>
        <begin position="2"/>
        <end position="444"/>
    </location>
</feature>
<dbReference type="Gene3D" id="3.30.470.20">
    <property type="entry name" value="ATP-grasp fold, B domain"/>
    <property type="match status" value="1"/>
</dbReference>
<dbReference type="InterPro" id="IPR005482">
    <property type="entry name" value="Biotin_COase_C"/>
</dbReference>
<dbReference type="GO" id="GO:0005524">
    <property type="term" value="F:ATP binding"/>
    <property type="evidence" value="ECO:0007669"/>
    <property type="project" value="UniProtKB-UniRule"/>
</dbReference>
<comment type="catalytic activity">
    <reaction evidence="6">
        <text>N(6)-biotinyl-L-lysyl-[protein] + hydrogencarbonate + ATP = N(6)-carboxybiotinyl-L-lysyl-[protein] + ADP + phosphate + H(+)</text>
        <dbReference type="Rhea" id="RHEA:13501"/>
        <dbReference type="Rhea" id="RHEA-COMP:10505"/>
        <dbReference type="Rhea" id="RHEA-COMP:10506"/>
        <dbReference type="ChEBI" id="CHEBI:15378"/>
        <dbReference type="ChEBI" id="CHEBI:17544"/>
        <dbReference type="ChEBI" id="CHEBI:30616"/>
        <dbReference type="ChEBI" id="CHEBI:43474"/>
        <dbReference type="ChEBI" id="CHEBI:83144"/>
        <dbReference type="ChEBI" id="CHEBI:83145"/>
        <dbReference type="ChEBI" id="CHEBI:456216"/>
        <dbReference type="EC" id="6.3.4.14"/>
    </reaction>
    <physiologicalReaction direction="left-to-right" evidence="6">
        <dbReference type="Rhea" id="RHEA:13502"/>
    </physiologicalReaction>
</comment>
<accession>A0A852RGN4</accession>
<comment type="cofactor">
    <cofactor evidence="1">
        <name>biotin</name>
        <dbReference type="ChEBI" id="CHEBI:57586"/>
    </cofactor>
</comment>
<dbReference type="InterPro" id="IPR011764">
    <property type="entry name" value="Biotin_carboxylation_dom"/>
</dbReference>
<evidence type="ECO:0000256" key="4">
    <source>
        <dbReference type="ARBA" id="ARBA00022840"/>
    </source>
</evidence>
<dbReference type="InterPro" id="IPR011054">
    <property type="entry name" value="Rudment_hybrid_motif"/>
</dbReference>
<dbReference type="PROSITE" id="PS00867">
    <property type="entry name" value="CPSASE_2"/>
    <property type="match status" value="1"/>
</dbReference>
<reference evidence="11 12" key="1">
    <citation type="submission" date="2020-07" db="EMBL/GenBank/DDBJ databases">
        <title>Sequencing the genomes of 1000 actinobacteria strains.</title>
        <authorList>
            <person name="Klenk H.-P."/>
        </authorList>
    </citation>
    <scope>NUCLEOTIDE SEQUENCE [LARGE SCALE GENOMIC DNA]</scope>
    <source>
        <strain evidence="11 12">DSM 19082</strain>
    </source>
</reference>
<evidence type="ECO:0000256" key="1">
    <source>
        <dbReference type="ARBA" id="ARBA00001953"/>
    </source>
</evidence>
<dbReference type="SUPFAM" id="SSF51230">
    <property type="entry name" value="Single hybrid motif"/>
    <property type="match status" value="1"/>
</dbReference>
<dbReference type="InterPro" id="IPR001882">
    <property type="entry name" value="Biotin_BS"/>
</dbReference>
<dbReference type="PROSITE" id="PS50979">
    <property type="entry name" value="BC"/>
    <property type="match status" value="1"/>
</dbReference>
<proteinExistence type="predicted"/>
<dbReference type="PROSITE" id="PS50968">
    <property type="entry name" value="BIOTINYL_LIPOYL"/>
    <property type="match status" value="1"/>
</dbReference>
<sequence length="653" mass="69030">MTITRILVANRGEIARRVFRTARRLGIETVAVHSDADAGLPFVREADAAVRLPGNTPAETYLRGDLVIAAARKAGADAIHPGYGFLSENAAFARQVADAGLVWLGPDPASIDSMGSKIESKKLMDAAGVPVLGNLTVDTATEADLPLLVKASAGGGGRGMRVVRSLDELAGEVEKASAEAESAFGDGTVFVEPYVERGRHVEVQVVGDRAGNVEVFGTRDCSLQRRHQKVVEEAPAPGLSDAVRTAMHDAARAAAQAVDYVGAGTVEFLYDADTERFFFLEMNTRLQVEHPVSELIHGVDLVELQIAVAEGRPVPAVTEPVGHAIEVRLYAEDPAADYAPQTGRLLELEVDHDGTFALDGFGTRLDTGFETGDEVGTFYDAMLSKVIAWAPTREQAARSLARTLERARIHGLVTNRDQLVASLRHPAFLDPAGLATSFYGDHPETLAAAAADDLLPLVGAVALGEHRRTAAKVQSRIPAGFRNVDAGPRSTRFGLGAEEVEALWYGGRAGYRSAERDDVVVTSASPGEVVLEVDGVTRRYDVRVLDDAVLVDGPRGGATLRILPRFVDPSTQVAAGSLLAPMPGSVIAVRAAVGDVVQEGQPILVMEAMKMQHTIAAPYAGTVTELSATAGQQVEAGVVLAVVEPAGSQEETA</sequence>
<evidence type="ECO:0000256" key="6">
    <source>
        <dbReference type="ARBA" id="ARBA00048501"/>
    </source>
</evidence>
<dbReference type="AlphaFoldDB" id="A0A852RGN4"/>
<dbReference type="InterPro" id="IPR048429">
    <property type="entry name" value="MCC_alpha_BT"/>
</dbReference>
<evidence type="ECO:0000259" key="9">
    <source>
        <dbReference type="PROSITE" id="PS50975"/>
    </source>
</evidence>
<keyword evidence="12" id="KW-1185">Reference proteome</keyword>